<feature type="domain" description="EAL" evidence="9">
    <location>
        <begin position="425"/>
        <end position="672"/>
    </location>
</feature>
<keyword evidence="12" id="KW-1185">Reference proteome</keyword>
<dbReference type="InterPro" id="IPR003352">
    <property type="entry name" value="PTS_EIIC"/>
</dbReference>
<feature type="transmembrane region" description="Helical" evidence="8">
    <location>
        <begin position="68"/>
        <end position="85"/>
    </location>
</feature>
<dbReference type="SUPFAM" id="SSF141868">
    <property type="entry name" value="EAL domain-like"/>
    <property type="match status" value="1"/>
</dbReference>
<evidence type="ECO:0000313" key="12">
    <source>
        <dbReference type="Proteomes" id="UP000179786"/>
    </source>
</evidence>
<dbReference type="InterPro" id="IPR035919">
    <property type="entry name" value="EAL_sf"/>
</dbReference>
<dbReference type="GO" id="GO:0008982">
    <property type="term" value="F:protein-N(PI)-phosphohistidine-sugar phosphotransferase activity"/>
    <property type="evidence" value="ECO:0007669"/>
    <property type="project" value="InterPro"/>
</dbReference>
<evidence type="ECO:0000256" key="4">
    <source>
        <dbReference type="ARBA" id="ARBA00022597"/>
    </source>
</evidence>
<dbReference type="PROSITE" id="PS51105">
    <property type="entry name" value="PTS_EIIC_TYPE_3"/>
    <property type="match status" value="1"/>
</dbReference>
<keyword evidence="3" id="KW-1003">Cell membrane</keyword>
<dbReference type="InterPro" id="IPR051088">
    <property type="entry name" value="PTS_Sugar-EIIC/EIIB"/>
</dbReference>
<dbReference type="Pfam" id="PF02378">
    <property type="entry name" value="PTS_EIIC"/>
    <property type="match status" value="1"/>
</dbReference>
<dbReference type="Gene3D" id="3.20.20.450">
    <property type="entry name" value="EAL domain"/>
    <property type="match status" value="1"/>
</dbReference>
<proteinExistence type="predicted"/>
<feature type="transmembrane region" description="Helical" evidence="8">
    <location>
        <begin position="249"/>
        <end position="274"/>
    </location>
</feature>
<dbReference type="InterPro" id="IPR001633">
    <property type="entry name" value="EAL_dom"/>
</dbReference>
<dbReference type="EMBL" id="MKJU01000005">
    <property type="protein sequence ID" value="OHU92930.1"/>
    <property type="molecule type" value="Genomic_DNA"/>
</dbReference>
<feature type="domain" description="PTS EIIC type-3" evidence="10">
    <location>
        <begin position="5"/>
        <end position="380"/>
    </location>
</feature>
<gene>
    <name evidence="11" type="ORF">BET10_02665</name>
</gene>
<keyword evidence="2" id="KW-0813">Transport</keyword>
<feature type="transmembrane region" description="Helical" evidence="8">
    <location>
        <begin position="29"/>
        <end position="48"/>
    </location>
</feature>
<dbReference type="CDD" id="cd01948">
    <property type="entry name" value="EAL"/>
    <property type="match status" value="1"/>
</dbReference>
<evidence type="ECO:0000313" key="11">
    <source>
        <dbReference type="EMBL" id="OHU92930.1"/>
    </source>
</evidence>
<name>A0A1S1N0V7_9GAMM</name>
<dbReference type="GO" id="GO:0005886">
    <property type="term" value="C:plasma membrane"/>
    <property type="evidence" value="ECO:0007669"/>
    <property type="project" value="UniProtKB-SubCell"/>
</dbReference>
<feature type="transmembrane region" description="Helical" evidence="8">
    <location>
        <begin position="313"/>
        <end position="338"/>
    </location>
</feature>
<dbReference type="PANTHER" id="PTHR33989:SF4">
    <property type="entry name" value="PTS SYSTEM N,N'-DIACETYLCHITOBIOSE-SPECIFIC EIIC COMPONENT"/>
    <property type="match status" value="1"/>
</dbReference>
<dbReference type="RefSeq" id="WP_070983093.1">
    <property type="nucleotide sequence ID" value="NZ_MKJU01000005.1"/>
</dbReference>
<dbReference type="AlphaFoldDB" id="A0A1S1N0V7"/>
<evidence type="ECO:0000256" key="6">
    <source>
        <dbReference type="ARBA" id="ARBA00022989"/>
    </source>
</evidence>
<dbReference type="GO" id="GO:0009401">
    <property type="term" value="P:phosphoenolpyruvate-dependent sugar phosphotransferase system"/>
    <property type="evidence" value="ECO:0007669"/>
    <property type="project" value="InterPro"/>
</dbReference>
<feature type="transmembrane region" description="Helical" evidence="8">
    <location>
        <begin position="124"/>
        <end position="143"/>
    </location>
</feature>
<dbReference type="STRING" id="1859457.BET10_02665"/>
<feature type="transmembrane region" description="Helical" evidence="8">
    <location>
        <begin position="164"/>
        <end position="184"/>
    </location>
</feature>
<evidence type="ECO:0000256" key="5">
    <source>
        <dbReference type="ARBA" id="ARBA00022692"/>
    </source>
</evidence>
<keyword evidence="6 8" id="KW-1133">Transmembrane helix</keyword>
<dbReference type="SMART" id="SM00052">
    <property type="entry name" value="EAL"/>
    <property type="match status" value="1"/>
</dbReference>
<dbReference type="Proteomes" id="UP000179786">
    <property type="component" value="Unassembled WGS sequence"/>
</dbReference>
<dbReference type="PANTHER" id="PTHR33989">
    <property type="match status" value="1"/>
</dbReference>
<evidence type="ECO:0000256" key="3">
    <source>
        <dbReference type="ARBA" id="ARBA00022475"/>
    </source>
</evidence>
<evidence type="ECO:0000256" key="8">
    <source>
        <dbReference type="SAM" id="Phobius"/>
    </source>
</evidence>
<evidence type="ECO:0000259" key="9">
    <source>
        <dbReference type="PROSITE" id="PS50883"/>
    </source>
</evidence>
<keyword evidence="7 8" id="KW-0472">Membrane</keyword>
<dbReference type="PROSITE" id="PS50883">
    <property type="entry name" value="EAL"/>
    <property type="match status" value="1"/>
</dbReference>
<feature type="transmembrane region" description="Helical" evidence="8">
    <location>
        <begin position="286"/>
        <end position="307"/>
    </location>
</feature>
<feature type="transmembrane region" description="Helical" evidence="8">
    <location>
        <begin position="92"/>
        <end position="112"/>
    </location>
</feature>
<sequence length="674" mass="76461">MSTSILNKFNRLAVKISANTMILSLREGYIALIPFFIVASLITLLNQWLDIAAKGFEHQYLNQFNQLVWGLFPLLSLISFSYHLAKNLKVHTIAAPILVITCFTATTGYMYIENNSIHIDHTQGVLYSLFMPIFCNYLLSYLMQIKLFRIVNVSSISLFLRKHINLIFPYMAVTTITLMLYPYIDNTATWFAQTLSNAQVELSALGKLFMQLLSSHMLWFLGVHGDNTYQILAPTHFTHYLLGSSVENYHFFSVFVLLGGTGCVWGIIIASFLLKEARHEQHIAKISLPLAVFNISEVMIYALPIVFNPYILLPFLLAPMLNAIVAYYCLSLGVITVIPDQSVPWFTPIFINAWLLTQSYSALLLQLVLVLANATIYYPFLKIYQRQSMSGKALDMLVKRYSAGRQIEDKAESMFAIHHSERQLEHHSLKQVTDALNKGALTLYYQPKIALKTNKIIGFEALLRLTYSDGSVQGPWFLDTLAKHNLLDVIDNYVIDQLEVDLERFASAGYAPKVSFNISPNNLLNGGYKRIVKAFSRFEEQVEVELLESSYIEDFATTIEVVNHLKRHHIRCAMDDFGTGYSCLSVLSKLNIDTIKLDRSLLPESNNLKSETLYKHLAQLCTQLGFKTVAEGVETREEERVVKAANIDCVQGFLYHQAMPIDEAIELLAKSETI</sequence>
<keyword evidence="4" id="KW-0762">Sugar transport</keyword>
<feature type="transmembrane region" description="Helical" evidence="8">
    <location>
        <begin position="359"/>
        <end position="380"/>
    </location>
</feature>
<dbReference type="InterPro" id="IPR004501">
    <property type="entry name" value="PTS_EIIC_3"/>
</dbReference>
<keyword evidence="5 8" id="KW-0812">Transmembrane</keyword>
<evidence type="ECO:0000259" key="10">
    <source>
        <dbReference type="PROSITE" id="PS51105"/>
    </source>
</evidence>
<organism evidence="11 12">
    <name type="scientific">Pseudoalteromonas amylolytica</name>
    <dbReference type="NCBI Taxonomy" id="1859457"/>
    <lineage>
        <taxon>Bacteria</taxon>
        <taxon>Pseudomonadati</taxon>
        <taxon>Pseudomonadota</taxon>
        <taxon>Gammaproteobacteria</taxon>
        <taxon>Alteromonadales</taxon>
        <taxon>Pseudoalteromonadaceae</taxon>
        <taxon>Pseudoalteromonas</taxon>
    </lineage>
</organism>
<comment type="caution">
    <text evidence="11">The sequence shown here is derived from an EMBL/GenBank/DDBJ whole genome shotgun (WGS) entry which is preliminary data.</text>
</comment>
<dbReference type="Pfam" id="PF00563">
    <property type="entry name" value="EAL"/>
    <property type="match status" value="1"/>
</dbReference>
<evidence type="ECO:0000256" key="2">
    <source>
        <dbReference type="ARBA" id="ARBA00022448"/>
    </source>
</evidence>
<protein>
    <submittedName>
        <fullName evidence="11">Diguanylate phosphodiesterase</fullName>
    </submittedName>
</protein>
<comment type="subcellular location">
    <subcellularLocation>
        <location evidence="1">Cell membrane</location>
        <topology evidence="1">Multi-pass membrane protein</topology>
    </subcellularLocation>
</comment>
<reference evidence="11 12" key="1">
    <citation type="submission" date="2016-09" db="EMBL/GenBank/DDBJ databases">
        <title>Pseudoalteromonas amylolytica sp. nov., isolated from the surface seawater.</title>
        <authorList>
            <person name="Wu Y.-H."/>
            <person name="Cheng H."/>
            <person name="Jin X.-B."/>
            <person name="Wang C.-S."/>
            <person name="Xu X.-W."/>
        </authorList>
    </citation>
    <scope>NUCLEOTIDE SEQUENCE [LARGE SCALE GENOMIC DNA]</scope>
    <source>
        <strain evidence="11 12">JW1</strain>
    </source>
</reference>
<evidence type="ECO:0000256" key="7">
    <source>
        <dbReference type="ARBA" id="ARBA00023136"/>
    </source>
</evidence>
<accession>A0A1S1N0V7</accession>
<evidence type="ECO:0000256" key="1">
    <source>
        <dbReference type="ARBA" id="ARBA00004651"/>
    </source>
</evidence>